<organism evidence="7 8">
    <name type="scientific">Coccidioides posadasii RMSCC 3488</name>
    <dbReference type="NCBI Taxonomy" id="454284"/>
    <lineage>
        <taxon>Eukaryota</taxon>
        <taxon>Fungi</taxon>
        <taxon>Dikarya</taxon>
        <taxon>Ascomycota</taxon>
        <taxon>Pezizomycotina</taxon>
        <taxon>Eurotiomycetes</taxon>
        <taxon>Eurotiomycetidae</taxon>
        <taxon>Onygenales</taxon>
        <taxon>Onygenaceae</taxon>
        <taxon>Coccidioides</taxon>
    </lineage>
</organism>
<reference evidence="8" key="2">
    <citation type="journal article" date="2009" name="Genome Res.">
        <title>Comparative genomic analyses of the human fungal pathogens Coccidioides and their relatives.</title>
        <authorList>
            <person name="Sharpton T.J."/>
            <person name="Stajich J.E."/>
            <person name="Rounsley S.D."/>
            <person name="Gardner M.J."/>
            <person name="Wortman J.R."/>
            <person name="Jordar V.S."/>
            <person name="Maiti R."/>
            <person name="Kodira C.D."/>
            <person name="Neafsey D.E."/>
            <person name="Zeng Q."/>
            <person name="Hung C.-Y."/>
            <person name="McMahan C."/>
            <person name="Muszewska A."/>
            <person name="Grynberg M."/>
            <person name="Mandel M.A."/>
            <person name="Kellner E.M."/>
            <person name="Barker B.M."/>
            <person name="Galgiani J.N."/>
            <person name="Orbach M.J."/>
            <person name="Kirkland T.N."/>
            <person name="Cole G.T."/>
            <person name="Henn M.R."/>
            <person name="Birren B.W."/>
            <person name="Taylor J.W."/>
        </authorList>
    </citation>
    <scope>NUCLEOTIDE SEQUENCE [LARGE SCALE GENOMIC DNA]</scope>
    <source>
        <strain evidence="8">RMSCC 3488</strain>
    </source>
</reference>
<dbReference type="AlphaFoldDB" id="A0A0J6FGT6"/>
<evidence type="ECO:0000313" key="7">
    <source>
        <dbReference type="EMBL" id="KMM68560.1"/>
    </source>
</evidence>
<sequence>MINHGARIRLVSTMAAPKITLYVDVVSPFAYLAYYITRHSPVFAKCEVSYIPVLLGGIIKATNNNSPLYIKNKDKWINVERLRWSRYFNVPVTEGTVKGFPIQTLAVQRALCSVAAETPSKLVPCLDALYKSLWVEGNPDVGKPEGFTPILSQVLGEEAAEEAVRKSTTEEVKKMLLANTERAVTSGAFGLPWIECTNSEGKVESFFGVDHLGQVAAFLGLEISSDKGFRCVL</sequence>
<dbReference type="GO" id="GO:0005777">
    <property type="term" value="C:peroxisome"/>
    <property type="evidence" value="ECO:0007669"/>
    <property type="project" value="TreeGrafter"/>
</dbReference>
<reference evidence="8" key="3">
    <citation type="journal article" date="2010" name="Genome Res.">
        <title>Population genomic sequencing of Coccidioides fungi reveals recent hybridization and transposon control.</title>
        <authorList>
            <person name="Neafsey D.E."/>
            <person name="Barker B.M."/>
            <person name="Sharpton T.J."/>
            <person name="Stajich J.E."/>
            <person name="Park D.J."/>
            <person name="Whiston E."/>
            <person name="Hung C.-Y."/>
            <person name="McMahan C."/>
            <person name="White J."/>
            <person name="Sykes S."/>
            <person name="Heiman D."/>
            <person name="Young S."/>
            <person name="Zeng Q."/>
            <person name="Abouelleil A."/>
            <person name="Aftuck L."/>
            <person name="Bessette D."/>
            <person name="Brown A."/>
            <person name="FitzGerald M."/>
            <person name="Lui A."/>
            <person name="Macdonald J.P."/>
            <person name="Priest M."/>
            <person name="Orbach M.J."/>
            <person name="Galgiani J.N."/>
            <person name="Kirkland T.N."/>
            <person name="Cole G.T."/>
            <person name="Birren B.W."/>
            <person name="Henn M.R."/>
            <person name="Taylor J.W."/>
            <person name="Rounsley S.D."/>
        </authorList>
    </citation>
    <scope>NUCLEOTIDE SEQUENCE [LARGE SCALE GENOMIC DNA]</scope>
    <source>
        <strain evidence="8">RMSCC 3488</strain>
    </source>
</reference>
<keyword evidence="2 4" id="KW-0808">Transferase</keyword>
<evidence type="ECO:0000256" key="4">
    <source>
        <dbReference type="PIRNR" id="PIRNR006386"/>
    </source>
</evidence>
<dbReference type="OrthoDB" id="4664297at2759"/>
<dbReference type="SUPFAM" id="SSF52833">
    <property type="entry name" value="Thioredoxin-like"/>
    <property type="match status" value="1"/>
</dbReference>
<evidence type="ECO:0000256" key="1">
    <source>
        <dbReference type="ARBA" id="ARBA00006494"/>
    </source>
</evidence>
<feature type="active site" description="Nucleophile" evidence="5">
    <location>
        <position position="27"/>
    </location>
</feature>
<dbReference type="EMBL" id="DS268111">
    <property type="protein sequence ID" value="KMM68560.1"/>
    <property type="molecule type" value="Genomic_DNA"/>
</dbReference>
<protein>
    <recommendedName>
        <fullName evidence="4">Glutathione S-transferase kappa</fullName>
        <ecNumber evidence="4">2.5.1.18</ecNumber>
    </recommendedName>
</protein>
<evidence type="ECO:0000256" key="5">
    <source>
        <dbReference type="PIRSR" id="PIRSR006386-1"/>
    </source>
</evidence>
<dbReference type="PIRSF" id="PIRSF006386">
    <property type="entry name" value="HCCAis_GSTk"/>
    <property type="match status" value="1"/>
</dbReference>
<dbReference type="PANTHER" id="PTHR42943">
    <property type="entry name" value="GLUTATHIONE S-TRANSFERASE KAPPA"/>
    <property type="match status" value="1"/>
</dbReference>
<dbReference type="InterPro" id="IPR036249">
    <property type="entry name" value="Thioredoxin-like_sf"/>
</dbReference>
<evidence type="ECO:0000256" key="2">
    <source>
        <dbReference type="ARBA" id="ARBA00022679"/>
    </source>
</evidence>
<feature type="domain" description="DSBA-like thioredoxin" evidence="6">
    <location>
        <begin position="19"/>
        <end position="218"/>
    </location>
</feature>
<dbReference type="Pfam" id="PF01323">
    <property type="entry name" value="DSBA"/>
    <property type="match status" value="1"/>
</dbReference>
<dbReference type="FunFam" id="3.40.30.10:FF:000096">
    <property type="entry name" value="Glutathione S-transferase kappa"/>
    <property type="match status" value="1"/>
</dbReference>
<dbReference type="Gene3D" id="3.40.30.10">
    <property type="entry name" value="Glutaredoxin"/>
    <property type="match status" value="1"/>
</dbReference>
<evidence type="ECO:0000256" key="3">
    <source>
        <dbReference type="ARBA" id="ARBA00047960"/>
    </source>
</evidence>
<dbReference type="InterPro" id="IPR051924">
    <property type="entry name" value="GST_Kappa/NadH"/>
</dbReference>
<evidence type="ECO:0000259" key="6">
    <source>
        <dbReference type="Pfam" id="PF01323"/>
    </source>
</evidence>
<dbReference type="InterPro" id="IPR014440">
    <property type="entry name" value="HCCAis_GSTk"/>
</dbReference>
<dbReference type="GO" id="GO:0006749">
    <property type="term" value="P:glutathione metabolic process"/>
    <property type="evidence" value="ECO:0007669"/>
    <property type="project" value="TreeGrafter"/>
</dbReference>
<dbReference type="GO" id="GO:0004602">
    <property type="term" value="F:glutathione peroxidase activity"/>
    <property type="evidence" value="ECO:0007669"/>
    <property type="project" value="TreeGrafter"/>
</dbReference>
<dbReference type="InterPro" id="IPR001853">
    <property type="entry name" value="DSBA-like_thioredoxin_dom"/>
</dbReference>
<gene>
    <name evidence="7" type="ORF">CPAG_04886</name>
</gene>
<comment type="catalytic activity">
    <reaction evidence="3 4">
        <text>RX + glutathione = an S-substituted glutathione + a halide anion + H(+)</text>
        <dbReference type="Rhea" id="RHEA:16437"/>
        <dbReference type="ChEBI" id="CHEBI:15378"/>
        <dbReference type="ChEBI" id="CHEBI:16042"/>
        <dbReference type="ChEBI" id="CHEBI:17792"/>
        <dbReference type="ChEBI" id="CHEBI:57925"/>
        <dbReference type="ChEBI" id="CHEBI:90779"/>
        <dbReference type="EC" id="2.5.1.18"/>
    </reaction>
</comment>
<name>A0A0J6FGT6_COCPO</name>
<evidence type="ECO:0000313" key="8">
    <source>
        <dbReference type="Proteomes" id="UP000054567"/>
    </source>
</evidence>
<proteinExistence type="inferred from homology"/>
<dbReference type="Proteomes" id="UP000054567">
    <property type="component" value="Unassembled WGS sequence"/>
</dbReference>
<dbReference type="PANTHER" id="PTHR42943:SF2">
    <property type="entry name" value="GLUTATHIONE S-TRANSFERASE KAPPA 1"/>
    <property type="match status" value="1"/>
</dbReference>
<dbReference type="GO" id="GO:0004364">
    <property type="term" value="F:glutathione transferase activity"/>
    <property type="evidence" value="ECO:0007669"/>
    <property type="project" value="UniProtKB-UniRule"/>
</dbReference>
<accession>A0A0J6FGT6</accession>
<reference evidence="7 8" key="1">
    <citation type="submission" date="2007-06" db="EMBL/GenBank/DDBJ databases">
        <title>The Genome Sequence of Coccidioides posadasii RMSCC_3488.</title>
        <authorList>
            <consortium name="Coccidioides Genome Resources Consortium"/>
            <consortium name="The Broad Institute Genome Sequencing Platform"/>
            <person name="Henn M.R."/>
            <person name="Sykes S."/>
            <person name="Young S."/>
            <person name="Jaffe D."/>
            <person name="Berlin A."/>
            <person name="Alvarez P."/>
            <person name="Butler J."/>
            <person name="Gnerre S."/>
            <person name="Grabherr M."/>
            <person name="Mauceli E."/>
            <person name="Brockman W."/>
            <person name="Kodira C."/>
            <person name="Alvarado L."/>
            <person name="Zeng Q."/>
            <person name="Crawford M."/>
            <person name="Antoine C."/>
            <person name="Devon K."/>
            <person name="Galgiani J."/>
            <person name="Orsborn K."/>
            <person name="Lewis M.L."/>
            <person name="Nusbaum C."/>
            <person name="Galagan J."/>
            <person name="Birren B."/>
        </authorList>
    </citation>
    <scope>NUCLEOTIDE SEQUENCE [LARGE SCALE GENOMIC DNA]</scope>
    <source>
        <strain evidence="7 8">RMSCC 3488</strain>
    </source>
</reference>
<dbReference type="GO" id="GO:0005739">
    <property type="term" value="C:mitochondrion"/>
    <property type="evidence" value="ECO:0007669"/>
    <property type="project" value="TreeGrafter"/>
</dbReference>
<dbReference type="EC" id="2.5.1.18" evidence="4"/>
<comment type="similarity">
    <text evidence="1 4">Belongs to the GST superfamily. Kappa family.</text>
</comment>
<dbReference type="VEuPathDB" id="FungiDB:CPAG_04886"/>